<evidence type="ECO:0000256" key="4">
    <source>
        <dbReference type="SAM" id="MobiDB-lite"/>
    </source>
</evidence>
<dbReference type="Proteomes" id="UP000663855">
    <property type="component" value="Unassembled WGS sequence"/>
</dbReference>
<evidence type="ECO:0000256" key="1">
    <source>
        <dbReference type="ARBA" id="ARBA00022737"/>
    </source>
</evidence>
<dbReference type="PROSITE" id="PS50088">
    <property type="entry name" value="ANK_REPEAT"/>
    <property type="match status" value="4"/>
</dbReference>
<feature type="transmembrane region" description="Helical" evidence="5">
    <location>
        <begin position="843"/>
        <end position="862"/>
    </location>
</feature>
<comment type="caution">
    <text evidence="6">The sequence shown here is derived from an EMBL/GenBank/DDBJ whole genome shotgun (WGS) entry which is preliminary data.</text>
</comment>
<gene>
    <name evidence="6" type="ORF">CJN711_LOCUS28471</name>
</gene>
<name>A0A815UX55_9BILA</name>
<dbReference type="InterPro" id="IPR002110">
    <property type="entry name" value="Ankyrin_rpt"/>
</dbReference>
<feature type="repeat" description="ANK" evidence="3">
    <location>
        <begin position="354"/>
        <end position="383"/>
    </location>
</feature>
<feature type="transmembrane region" description="Helical" evidence="5">
    <location>
        <begin position="874"/>
        <end position="898"/>
    </location>
</feature>
<organism evidence="6 7">
    <name type="scientific">Rotaria magnacalcarata</name>
    <dbReference type="NCBI Taxonomy" id="392030"/>
    <lineage>
        <taxon>Eukaryota</taxon>
        <taxon>Metazoa</taxon>
        <taxon>Spiralia</taxon>
        <taxon>Gnathifera</taxon>
        <taxon>Rotifera</taxon>
        <taxon>Eurotatoria</taxon>
        <taxon>Bdelloidea</taxon>
        <taxon>Philodinida</taxon>
        <taxon>Philodinidae</taxon>
        <taxon>Rotaria</taxon>
    </lineage>
</organism>
<sequence length="1196" mass="136922">MMDVHENQQNLISNVSKLDIDEENPTEVTPLTNSKANEEEEEEEEVAPFMIPELYNWSTSLLSQICREGDIHRLRLFIEFSRQISSCAQLASNIIDRLDVDTGLSPLHHAARHQQLNVCIMILSNIKLVSGVNIKDEYDRTPMYSALRLSNHTLDPANEVLSEDDFGNQFQDFKIWQQEYNDTILSSHHPLIYLFARTNGDINARDKYLLTPLHYAVARQNLAGVKQLIALNADIESEDRQGIRPLHIACKEGYFSIVEYLIEQGAKLDVVDADSWTPIHYACAKGHLDIVKLTYLKHESYFKKILVMKTNNDATCFHLVVESGNILLVKYVLTKFTRDNIKLLINEQVEPFGSPLHIAAKICDPSMIRLLYDYGADPSLLNSNKQSPLHIACASNRLSNVQEFYNLTQLSLLEIKDRRGRTALSVTTQPDIIDQLITFGSDISSTDHNQMNAIMIAVSTGQISIVNRLLSVFDHRFLPILDQVETKYQRSIFLIAVQTGSIDMCSLLLTHPCIRWDTIDKQRMNAFHIATQNNHHELITFLCHHIQQSTRLQTTNSRSNSITTTIDFNQSNLQQTSSFLRLYIDAQNQDGKTPLHLAAERGHLSCIEILLKHSANVLLENYLGQLPLHVAIQHGHGACVNVLINACTNYMREFESTLSRKQLPLIMTACRHGFADIVEVLISKNIGVDYDRNLNCTEDEENPLEIGIKYRQNEIVRILLEHSSSEQWLTSIRNSHENVHQTPLRDLIRYMPDCAQHTFNKLIVKTNEIDLLGNRFQRTTYKYKYLDDYFIDNNKLYTKSSRQLYRNHPLIIALDNEHYGLLEHPLAQHLIERKWKLYRPFYYFPRILSFSLLLVSTFYALMMPAPNIETSSNSVSLSITTTIAVRWITVVLSIINLLKSFLEIILFRGFRALFAQLFGLITFLSTVIAFTPFKSTANEFISWQWQLTAFSVLIQWFNIAVMHRSVPILGQFFVMVESVSIKFIFLLFVTCPLLIAFTISIKMIFFNHPAFATVANAIHKSSSMITGEFDYETLFFSKSTFTAAAFLFIPFIVIMTIVFMNLLLGITIGDIKGSMESARTKANAYWIRELIYIESTLPSKTWLKHNIAEYSCVDNYINNSIGNKARNQDENENESLTNQPYIVELGKLVDILDLLCLQTKQILDYEINLEQTLKQLFTIGKAQDSLRTISSTPSSL</sequence>
<dbReference type="InterPro" id="IPR036770">
    <property type="entry name" value="Ankyrin_rpt-contain_sf"/>
</dbReference>
<dbReference type="SUPFAM" id="SSF48403">
    <property type="entry name" value="Ankyrin repeat"/>
    <property type="match status" value="3"/>
</dbReference>
<keyword evidence="5" id="KW-0812">Transmembrane</keyword>
<evidence type="ECO:0000256" key="3">
    <source>
        <dbReference type="PROSITE-ProRule" id="PRU00023"/>
    </source>
</evidence>
<protein>
    <recommendedName>
        <fullName evidence="8">Transient receptor potential cation channel subfamily A member 1</fullName>
    </recommendedName>
</protein>
<feature type="transmembrane region" description="Helical" evidence="5">
    <location>
        <begin position="1041"/>
        <end position="1064"/>
    </location>
</feature>
<proteinExistence type="predicted"/>
<reference evidence="6" key="1">
    <citation type="submission" date="2021-02" db="EMBL/GenBank/DDBJ databases">
        <authorList>
            <person name="Nowell W R."/>
        </authorList>
    </citation>
    <scope>NUCLEOTIDE SEQUENCE</scope>
</reference>
<dbReference type="Pfam" id="PF12796">
    <property type="entry name" value="Ank_2"/>
    <property type="match status" value="5"/>
</dbReference>
<keyword evidence="5" id="KW-1133">Transmembrane helix</keyword>
<feature type="repeat" description="ANK" evidence="3">
    <location>
        <begin position="241"/>
        <end position="273"/>
    </location>
</feature>
<dbReference type="PANTHER" id="PTHR24198">
    <property type="entry name" value="ANKYRIN REPEAT AND PROTEIN KINASE DOMAIN-CONTAINING PROTEIN"/>
    <property type="match status" value="1"/>
</dbReference>
<evidence type="ECO:0000256" key="5">
    <source>
        <dbReference type="SAM" id="Phobius"/>
    </source>
</evidence>
<dbReference type="PROSITE" id="PS50297">
    <property type="entry name" value="ANK_REP_REGION"/>
    <property type="match status" value="4"/>
</dbReference>
<feature type="compositionally biased region" description="Polar residues" evidence="4">
    <location>
        <begin position="26"/>
        <end position="35"/>
    </location>
</feature>
<feature type="repeat" description="ANK" evidence="3">
    <location>
        <begin position="590"/>
        <end position="622"/>
    </location>
</feature>
<feature type="region of interest" description="Disordered" evidence="4">
    <location>
        <begin position="18"/>
        <end position="45"/>
    </location>
</feature>
<feature type="transmembrane region" description="Helical" evidence="5">
    <location>
        <begin position="983"/>
        <end position="1005"/>
    </location>
</feature>
<feature type="transmembrane region" description="Helical" evidence="5">
    <location>
        <begin position="492"/>
        <end position="514"/>
    </location>
</feature>
<keyword evidence="2 3" id="KW-0040">ANK repeat</keyword>
<evidence type="ECO:0008006" key="8">
    <source>
        <dbReference type="Google" id="ProtNLM"/>
    </source>
</evidence>
<evidence type="ECO:0000313" key="7">
    <source>
        <dbReference type="Proteomes" id="UP000663855"/>
    </source>
</evidence>
<feature type="repeat" description="ANK" evidence="3">
    <location>
        <begin position="208"/>
        <end position="240"/>
    </location>
</feature>
<keyword evidence="1" id="KW-0677">Repeat</keyword>
<accession>A0A815UX55</accession>
<dbReference type="SMART" id="SM00248">
    <property type="entry name" value="ANK"/>
    <property type="match status" value="15"/>
</dbReference>
<feature type="transmembrane region" description="Helical" evidence="5">
    <location>
        <begin position="943"/>
        <end position="962"/>
    </location>
</feature>
<dbReference type="PANTHER" id="PTHR24198:SF165">
    <property type="entry name" value="ANKYRIN REPEAT-CONTAINING PROTEIN-RELATED"/>
    <property type="match status" value="1"/>
</dbReference>
<dbReference type="Gene3D" id="1.25.40.20">
    <property type="entry name" value="Ankyrin repeat-containing domain"/>
    <property type="match status" value="4"/>
</dbReference>
<feature type="transmembrane region" description="Helical" evidence="5">
    <location>
        <begin position="910"/>
        <end position="931"/>
    </location>
</feature>
<evidence type="ECO:0000256" key="2">
    <source>
        <dbReference type="ARBA" id="ARBA00023043"/>
    </source>
</evidence>
<keyword evidence="5" id="KW-0472">Membrane</keyword>
<dbReference type="AlphaFoldDB" id="A0A815UX55"/>
<dbReference type="EMBL" id="CAJNOV010013454">
    <property type="protein sequence ID" value="CAF1522130.1"/>
    <property type="molecule type" value="Genomic_DNA"/>
</dbReference>
<evidence type="ECO:0000313" key="6">
    <source>
        <dbReference type="EMBL" id="CAF1522130.1"/>
    </source>
</evidence>